<dbReference type="InterPro" id="IPR036249">
    <property type="entry name" value="Thioredoxin-like_sf"/>
</dbReference>
<dbReference type="InterPro" id="IPR036356">
    <property type="entry name" value="ERp29_C_sf"/>
</dbReference>
<proteinExistence type="predicted"/>
<dbReference type="Pfam" id="PF00085">
    <property type="entry name" value="Thioredoxin"/>
    <property type="match status" value="1"/>
</dbReference>
<dbReference type="PANTHER" id="PTHR45672">
    <property type="entry name" value="PROTEIN DISULFIDE-ISOMERASE C17H9.14C-RELATED"/>
    <property type="match status" value="1"/>
</dbReference>
<name>A0ABR1GA91_AURAN</name>
<protein>
    <recommendedName>
        <fullName evidence="2">protein disulfide-isomerase</fullName>
        <ecNumber evidence="2">5.3.4.1</ecNumber>
    </recommendedName>
</protein>
<dbReference type="CDD" id="cd02961">
    <property type="entry name" value="PDI_a_family"/>
    <property type="match status" value="1"/>
</dbReference>
<evidence type="ECO:0000256" key="5">
    <source>
        <dbReference type="ARBA" id="ARBA00023284"/>
    </source>
</evidence>
<evidence type="ECO:0000313" key="9">
    <source>
        <dbReference type="Proteomes" id="UP001363151"/>
    </source>
</evidence>
<keyword evidence="9" id="KW-1185">Reference proteome</keyword>
<dbReference type="Pfam" id="PF07749">
    <property type="entry name" value="ERp29"/>
    <property type="match status" value="1"/>
</dbReference>
<reference evidence="8 9" key="1">
    <citation type="submission" date="2024-03" db="EMBL/GenBank/DDBJ databases">
        <title>Aureococcus anophagefferens CCMP1851 and Kratosvirus quantuckense: Draft genome of a second virus-susceptible host strain in the model system.</title>
        <authorList>
            <person name="Chase E."/>
            <person name="Truchon A.R."/>
            <person name="Schepens W."/>
            <person name="Wilhelm S.W."/>
        </authorList>
    </citation>
    <scope>NUCLEOTIDE SEQUENCE [LARGE SCALE GENOMIC DNA]</scope>
    <source>
        <strain evidence="8 9">CCMP1851</strain>
    </source>
</reference>
<dbReference type="InterPro" id="IPR013766">
    <property type="entry name" value="Thioredoxin_domain"/>
</dbReference>
<evidence type="ECO:0000256" key="2">
    <source>
        <dbReference type="ARBA" id="ARBA00012723"/>
    </source>
</evidence>
<dbReference type="PROSITE" id="PS51352">
    <property type="entry name" value="THIOREDOXIN_2"/>
    <property type="match status" value="1"/>
</dbReference>
<dbReference type="InterPro" id="IPR051063">
    <property type="entry name" value="PDI"/>
</dbReference>
<dbReference type="EC" id="5.3.4.1" evidence="2"/>
<dbReference type="Proteomes" id="UP001363151">
    <property type="component" value="Unassembled WGS sequence"/>
</dbReference>
<evidence type="ECO:0000256" key="4">
    <source>
        <dbReference type="ARBA" id="ARBA00023235"/>
    </source>
</evidence>
<dbReference type="EMBL" id="JBBJCI010000038">
    <property type="protein sequence ID" value="KAK7250105.1"/>
    <property type="molecule type" value="Genomic_DNA"/>
</dbReference>
<keyword evidence="4" id="KW-0413">Isomerase</keyword>
<comment type="catalytic activity">
    <reaction evidence="1">
        <text>Catalyzes the rearrangement of -S-S- bonds in proteins.</text>
        <dbReference type="EC" id="5.3.4.1"/>
    </reaction>
</comment>
<keyword evidence="6" id="KW-0732">Signal</keyword>
<feature type="signal peptide" evidence="6">
    <location>
        <begin position="1"/>
        <end position="19"/>
    </location>
</feature>
<evidence type="ECO:0000259" key="7">
    <source>
        <dbReference type="PROSITE" id="PS51352"/>
    </source>
</evidence>
<dbReference type="SUPFAM" id="SSF52833">
    <property type="entry name" value="Thioredoxin-like"/>
    <property type="match status" value="2"/>
</dbReference>
<dbReference type="InterPro" id="IPR011679">
    <property type="entry name" value="ERp29_C"/>
</dbReference>
<dbReference type="Gene3D" id="3.40.30.10">
    <property type="entry name" value="Glutaredoxin"/>
    <property type="match status" value="2"/>
</dbReference>
<keyword evidence="5" id="KW-0676">Redox-active center</keyword>
<sequence>MIVLRRLALAALALERAHAFGDVRELNDETFDSVVDGSAHVLVEFYKPDCGHCQTMEPEFYKTAEALEFESDVILARVDTEESPKVGKRFAIDGHPIFRWFKKGGVADDKFYFVHYSGRMANTFLKMIGERTGAEYPKLDIEVSKVRKIKSDDFESVVLDPARHTLCAMYTPWTESKFVVEALDGVAKIASMAGANVDVVKMGIDRVYERDVADKYDCKGYPCYFLFKAGAAADATPVRYAGADDEVERFVEFVNKETGLDLDPLATTRKVEIGRVAKLDALLGGDDAAAQLEAAAAYLPADQEAYGAYYVKVAKKLADGEAPSYLADEIARIAKLLKDTSLSSAKRKDFSARKNILNAFAVAATAAKAHGGPPEGGFGFLMRARG</sequence>
<feature type="chain" id="PRO_5045122118" description="protein disulfide-isomerase" evidence="6">
    <location>
        <begin position="20"/>
        <end position="386"/>
    </location>
</feature>
<gene>
    <name evidence="8" type="ORF">SO694_00006319</name>
</gene>
<organism evidence="8 9">
    <name type="scientific">Aureococcus anophagefferens</name>
    <name type="common">Harmful bloom alga</name>
    <dbReference type="NCBI Taxonomy" id="44056"/>
    <lineage>
        <taxon>Eukaryota</taxon>
        <taxon>Sar</taxon>
        <taxon>Stramenopiles</taxon>
        <taxon>Ochrophyta</taxon>
        <taxon>Pelagophyceae</taxon>
        <taxon>Pelagomonadales</taxon>
        <taxon>Pelagomonadaceae</taxon>
        <taxon>Aureococcus</taxon>
    </lineage>
</organism>
<evidence type="ECO:0000313" key="8">
    <source>
        <dbReference type="EMBL" id="KAK7250105.1"/>
    </source>
</evidence>
<dbReference type="PANTHER" id="PTHR45672:SF11">
    <property type="entry name" value="PROTEIN DISULFIDE-ISOMERASE C17H9.14C"/>
    <property type="match status" value="1"/>
</dbReference>
<dbReference type="SUPFAM" id="SSF47933">
    <property type="entry name" value="ERP29 C domain-like"/>
    <property type="match status" value="1"/>
</dbReference>
<dbReference type="Gene3D" id="1.20.1150.12">
    <property type="entry name" value="Endoplasmic reticulum resident protein 29, C-terminal domain"/>
    <property type="match status" value="1"/>
</dbReference>
<evidence type="ECO:0000256" key="6">
    <source>
        <dbReference type="SAM" id="SignalP"/>
    </source>
</evidence>
<comment type="caution">
    <text evidence="8">The sequence shown here is derived from an EMBL/GenBank/DDBJ whole genome shotgun (WGS) entry which is preliminary data.</text>
</comment>
<evidence type="ECO:0000256" key="3">
    <source>
        <dbReference type="ARBA" id="ARBA00023157"/>
    </source>
</evidence>
<accession>A0ABR1GA91</accession>
<evidence type="ECO:0000256" key="1">
    <source>
        <dbReference type="ARBA" id="ARBA00001182"/>
    </source>
</evidence>
<feature type="domain" description="Thioredoxin" evidence="7">
    <location>
        <begin position="3"/>
        <end position="133"/>
    </location>
</feature>
<keyword evidence="3" id="KW-1015">Disulfide bond</keyword>